<dbReference type="EMBL" id="UINC01055967">
    <property type="protein sequence ID" value="SVB75457.1"/>
    <property type="molecule type" value="Genomic_DNA"/>
</dbReference>
<name>A0A382GLF8_9ZZZZ</name>
<protein>
    <recommendedName>
        <fullName evidence="2">DUF2480 family protein</fullName>
    </recommendedName>
</protein>
<dbReference type="Pfam" id="PF10652">
    <property type="entry name" value="DUF2480"/>
    <property type="match status" value="1"/>
</dbReference>
<accession>A0A382GLF8</accession>
<gene>
    <name evidence="1" type="ORF">METZ01_LOCUS228311</name>
</gene>
<evidence type="ECO:0000313" key="1">
    <source>
        <dbReference type="EMBL" id="SVB75457.1"/>
    </source>
</evidence>
<proteinExistence type="predicted"/>
<sequence length="81" mass="9500">METIFLNDFLDGEILREKVFREKVANIDWSQYADKRVLIKGCSEVPIPTWAYLILTAELAQFVKRIYFGELRSAVKIFVKD</sequence>
<organism evidence="1">
    <name type="scientific">marine metagenome</name>
    <dbReference type="NCBI Taxonomy" id="408172"/>
    <lineage>
        <taxon>unclassified sequences</taxon>
        <taxon>metagenomes</taxon>
        <taxon>ecological metagenomes</taxon>
    </lineage>
</organism>
<evidence type="ECO:0008006" key="2">
    <source>
        <dbReference type="Google" id="ProtNLM"/>
    </source>
</evidence>
<reference evidence="1" key="1">
    <citation type="submission" date="2018-05" db="EMBL/GenBank/DDBJ databases">
        <authorList>
            <person name="Lanie J.A."/>
            <person name="Ng W.-L."/>
            <person name="Kazmierczak K.M."/>
            <person name="Andrzejewski T.M."/>
            <person name="Davidsen T.M."/>
            <person name="Wayne K.J."/>
            <person name="Tettelin H."/>
            <person name="Glass J.I."/>
            <person name="Rusch D."/>
            <person name="Podicherti R."/>
            <person name="Tsui H.-C.T."/>
            <person name="Winkler M.E."/>
        </authorList>
    </citation>
    <scope>NUCLEOTIDE SEQUENCE</scope>
</reference>
<dbReference type="AlphaFoldDB" id="A0A382GLF8"/>
<dbReference type="InterPro" id="IPR018914">
    <property type="entry name" value="DUF2480"/>
</dbReference>